<keyword evidence="3" id="KW-1185">Reference proteome</keyword>
<dbReference type="OrthoDB" id="3511819at2759"/>
<evidence type="ECO:0000256" key="1">
    <source>
        <dbReference type="SAM" id="MobiDB-lite"/>
    </source>
</evidence>
<comment type="caution">
    <text evidence="2">The sequence shown here is derived from an EMBL/GenBank/DDBJ whole genome shotgun (WGS) entry which is preliminary data.</text>
</comment>
<organism evidence="2 3">
    <name type="scientific">Monilinia fructicola</name>
    <name type="common">Brown rot fungus</name>
    <name type="synonym">Ciboria fructicola</name>
    <dbReference type="NCBI Taxonomy" id="38448"/>
    <lineage>
        <taxon>Eukaryota</taxon>
        <taxon>Fungi</taxon>
        <taxon>Dikarya</taxon>
        <taxon>Ascomycota</taxon>
        <taxon>Pezizomycotina</taxon>
        <taxon>Leotiomycetes</taxon>
        <taxon>Helotiales</taxon>
        <taxon>Sclerotiniaceae</taxon>
        <taxon>Monilinia</taxon>
    </lineage>
</organism>
<dbReference type="Proteomes" id="UP000322873">
    <property type="component" value="Unassembled WGS sequence"/>
</dbReference>
<evidence type="ECO:0000313" key="2">
    <source>
        <dbReference type="EMBL" id="KAA8568953.1"/>
    </source>
</evidence>
<name>A0A5M9JKP0_MONFR</name>
<dbReference type="AlphaFoldDB" id="A0A5M9JKP0"/>
<protein>
    <submittedName>
        <fullName evidence="2">Uncharacterized protein</fullName>
    </submittedName>
</protein>
<accession>A0A5M9JKP0</accession>
<evidence type="ECO:0000313" key="3">
    <source>
        <dbReference type="Proteomes" id="UP000322873"/>
    </source>
</evidence>
<gene>
    <name evidence="2" type="ORF">EYC84_007929</name>
</gene>
<dbReference type="EMBL" id="VICG01000009">
    <property type="protein sequence ID" value="KAA8568953.1"/>
    <property type="molecule type" value="Genomic_DNA"/>
</dbReference>
<proteinExistence type="predicted"/>
<reference evidence="2 3" key="1">
    <citation type="submission" date="2019-06" db="EMBL/GenBank/DDBJ databases">
        <title>Genome Sequence of the Brown Rot Fungal Pathogen Monilinia fructicola.</title>
        <authorList>
            <person name="De Miccolis Angelini R.M."/>
            <person name="Landi L."/>
            <person name="Abate D."/>
            <person name="Pollastro S."/>
            <person name="Romanazzi G."/>
            <person name="Faretra F."/>
        </authorList>
    </citation>
    <scope>NUCLEOTIDE SEQUENCE [LARGE SCALE GENOMIC DNA]</scope>
    <source>
        <strain evidence="2 3">Mfrc123</strain>
    </source>
</reference>
<feature type="region of interest" description="Disordered" evidence="1">
    <location>
        <begin position="1"/>
        <end position="21"/>
    </location>
</feature>
<dbReference type="VEuPathDB" id="FungiDB:MFRU_017g01220"/>
<sequence length="497" mass="56730">MNEAADALESRTLNGHDDMQDQRYNSLEEDVDDMDVDDDPKLILQDTIIYQRNGSMANLFDTAAGLKLRAEGTLWVENAERYKFKRPNGTQCQVEFQTFAYERDELRAIILYVEDNTTKNWVELKPSQKYVAHFTAMVESAELKHFVTDYYERVLDNEAKDDLLDLCWEYAREDGRGLLHDEVIEVLTKDANAFFLLTAFREEIWVDAKAQDMKWSRTEIYKLLKKECPDAFKRANSKISSEPEPMVIDPPIIPDLPPVIRDRCDAQTNQLDMLMSLIAEEIEAGTPVKKITPSLLWNKVFIKAKIPDQGDPSAGPRIAKCLVYKIGGLIADLLDERQPHLFKGSKLVNELREIGRTPYPPYTKQVTTDAQWQEYMDKSEGLYLVRRNLHHSEKSGALSTNGSTKLQVKDIFTGELAPRHSIGRTGTGRVGRPPKIRYHEAEIYYGEEEDQAETPSGLEAETPLTVESAWQHVWDLGGEKEIIGGRVVPTRIKRAGY</sequence>